<evidence type="ECO:0000313" key="11">
    <source>
        <dbReference type="EMBL" id="KAK4373960.1"/>
    </source>
</evidence>
<evidence type="ECO:0000256" key="4">
    <source>
        <dbReference type="ARBA" id="ARBA00022723"/>
    </source>
</evidence>
<evidence type="ECO:0000313" key="12">
    <source>
        <dbReference type="Proteomes" id="UP001291623"/>
    </source>
</evidence>
<dbReference type="Pfam" id="PF13639">
    <property type="entry name" value="zf-RING_2"/>
    <property type="match status" value="1"/>
</dbReference>
<evidence type="ECO:0000256" key="3">
    <source>
        <dbReference type="ARBA" id="ARBA00022679"/>
    </source>
</evidence>
<evidence type="ECO:0000256" key="5">
    <source>
        <dbReference type="ARBA" id="ARBA00022771"/>
    </source>
</evidence>
<dbReference type="SUPFAM" id="SSF57850">
    <property type="entry name" value="RING/U-box"/>
    <property type="match status" value="1"/>
</dbReference>
<dbReference type="GO" id="GO:0005634">
    <property type="term" value="C:nucleus"/>
    <property type="evidence" value="ECO:0007669"/>
    <property type="project" value="TreeGrafter"/>
</dbReference>
<dbReference type="InterPro" id="IPR001841">
    <property type="entry name" value="Znf_RING"/>
</dbReference>
<comment type="catalytic activity">
    <reaction evidence="1">
        <text>S-ubiquitinyl-[E2 ubiquitin-conjugating enzyme]-L-cysteine + [acceptor protein]-L-lysine = [E2 ubiquitin-conjugating enzyme]-L-cysteine + N(6)-ubiquitinyl-[acceptor protein]-L-lysine.</text>
        <dbReference type="EC" id="2.3.2.27"/>
    </reaction>
</comment>
<evidence type="ECO:0000256" key="8">
    <source>
        <dbReference type="PROSITE-ProRule" id="PRU00175"/>
    </source>
</evidence>
<gene>
    <name evidence="11" type="ORF">RND71_004637</name>
</gene>
<dbReference type="InterPro" id="IPR045191">
    <property type="entry name" value="MBR1/2-like"/>
</dbReference>
<feature type="region of interest" description="Disordered" evidence="9">
    <location>
        <begin position="202"/>
        <end position="233"/>
    </location>
</feature>
<keyword evidence="5 8" id="KW-0863">Zinc-finger</keyword>
<evidence type="ECO:0000256" key="9">
    <source>
        <dbReference type="SAM" id="MobiDB-lite"/>
    </source>
</evidence>
<dbReference type="PANTHER" id="PTHR22937:SF222">
    <property type="entry name" value="RING-TYPE E3 UBIQUITIN TRANSFERASE"/>
    <property type="match status" value="1"/>
</dbReference>
<dbReference type="GO" id="GO:0061630">
    <property type="term" value="F:ubiquitin protein ligase activity"/>
    <property type="evidence" value="ECO:0007669"/>
    <property type="project" value="UniProtKB-EC"/>
</dbReference>
<dbReference type="PROSITE" id="PS50089">
    <property type="entry name" value="ZF_RING_2"/>
    <property type="match status" value="1"/>
</dbReference>
<comment type="caution">
    <text evidence="11">The sequence shown here is derived from an EMBL/GenBank/DDBJ whole genome shotgun (WGS) entry which is preliminary data.</text>
</comment>
<sequence>MIKSLFSSKQASPQKVVTTKIGQRSMSHGNRIIDLEADQQGQEFFHSAPCMFYAQPNVHAVVPAPGNAGNIYLHHVSDHQEGTLTYGLTQYNGVQHQHPPTNPDLNQYNPYMAAPSAPGDLPIPVNHGPHDRLGMNSDYGRNNQYMDDVRGSFKRKNAEGIPGNLQYHHALAGSSSSVTPVIEREHESDVSMDVASFTPPDYGGNSSSFIEDGAPRSMSNRSDASGPENVARRNHNNHLFQGNYISQAHQLPGNPWLDMQFNSNGSETQTWAWNQAAPLPYVPGGIGGCVDAGNMGMRGYHMTSSNGGLTSFLHPPVPQGHQGLHHLPPNIQGMRGQPITFPPQMTAPSSHRHLPNNPSNITTNLMQGVVEAGPRYMPSLPTGFGLYRPHRRAIVLERNTRHRNLPNMRVLPEDGVAMLDVSGYHEVNNPIDQHRDMRLDIDHMSYEELLALGEQIGSVTIGLSDEIIVSRLKTRSFSSPTIPCSLETAACLDHKTDFCVICQTDYNNQETIGTLDCGHEYHTECVKKWLVVKNTCPICKSTGLSTERKNL</sequence>
<evidence type="ECO:0000256" key="7">
    <source>
        <dbReference type="ARBA" id="ARBA00022833"/>
    </source>
</evidence>
<dbReference type="EC" id="2.3.2.27" evidence="2"/>
<accession>A0AAE1VUX8</accession>
<dbReference type="EMBL" id="JAVYJV010000003">
    <property type="protein sequence ID" value="KAK4373960.1"/>
    <property type="molecule type" value="Genomic_DNA"/>
</dbReference>
<dbReference type="PANTHER" id="PTHR22937">
    <property type="entry name" value="E3 UBIQUITIN-PROTEIN LIGASE RNF165"/>
    <property type="match status" value="1"/>
</dbReference>
<keyword evidence="3" id="KW-0808">Transferase</keyword>
<name>A0AAE1VUX8_9SOLA</name>
<proteinExistence type="predicted"/>
<dbReference type="Gene3D" id="3.30.40.10">
    <property type="entry name" value="Zinc/RING finger domain, C3HC4 (zinc finger)"/>
    <property type="match status" value="1"/>
</dbReference>
<reference evidence="11" key="1">
    <citation type="submission" date="2023-12" db="EMBL/GenBank/DDBJ databases">
        <title>Genome assembly of Anisodus tanguticus.</title>
        <authorList>
            <person name="Wang Y.-J."/>
        </authorList>
    </citation>
    <scope>NUCLEOTIDE SEQUENCE</scope>
    <source>
        <strain evidence="11">KB-2021</strain>
        <tissue evidence="11">Leaf</tissue>
    </source>
</reference>
<evidence type="ECO:0000256" key="1">
    <source>
        <dbReference type="ARBA" id="ARBA00000900"/>
    </source>
</evidence>
<feature type="domain" description="RING-type" evidence="10">
    <location>
        <begin position="499"/>
        <end position="540"/>
    </location>
</feature>
<keyword evidence="7" id="KW-0862">Zinc</keyword>
<evidence type="ECO:0000259" key="10">
    <source>
        <dbReference type="PROSITE" id="PS50089"/>
    </source>
</evidence>
<dbReference type="AlphaFoldDB" id="A0AAE1VUX8"/>
<keyword evidence="6" id="KW-0833">Ubl conjugation pathway</keyword>
<keyword evidence="4" id="KW-0479">Metal-binding</keyword>
<dbReference type="InterPro" id="IPR013083">
    <property type="entry name" value="Znf_RING/FYVE/PHD"/>
</dbReference>
<keyword evidence="12" id="KW-1185">Reference proteome</keyword>
<organism evidence="11 12">
    <name type="scientific">Anisodus tanguticus</name>
    <dbReference type="NCBI Taxonomy" id="243964"/>
    <lineage>
        <taxon>Eukaryota</taxon>
        <taxon>Viridiplantae</taxon>
        <taxon>Streptophyta</taxon>
        <taxon>Embryophyta</taxon>
        <taxon>Tracheophyta</taxon>
        <taxon>Spermatophyta</taxon>
        <taxon>Magnoliopsida</taxon>
        <taxon>eudicotyledons</taxon>
        <taxon>Gunneridae</taxon>
        <taxon>Pentapetalae</taxon>
        <taxon>asterids</taxon>
        <taxon>lamiids</taxon>
        <taxon>Solanales</taxon>
        <taxon>Solanaceae</taxon>
        <taxon>Solanoideae</taxon>
        <taxon>Hyoscyameae</taxon>
        <taxon>Anisodus</taxon>
    </lineage>
</organism>
<dbReference type="Proteomes" id="UP001291623">
    <property type="component" value="Unassembled WGS sequence"/>
</dbReference>
<evidence type="ECO:0000256" key="6">
    <source>
        <dbReference type="ARBA" id="ARBA00022786"/>
    </source>
</evidence>
<protein>
    <recommendedName>
        <fullName evidence="2">RING-type E3 ubiquitin transferase</fullName>
        <ecNumber evidence="2">2.3.2.27</ecNumber>
    </recommendedName>
</protein>
<dbReference type="SMART" id="SM00184">
    <property type="entry name" value="RING"/>
    <property type="match status" value="1"/>
</dbReference>
<dbReference type="GO" id="GO:0008270">
    <property type="term" value="F:zinc ion binding"/>
    <property type="evidence" value="ECO:0007669"/>
    <property type="project" value="UniProtKB-KW"/>
</dbReference>
<evidence type="ECO:0000256" key="2">
    <source>
        <dbReference type="ARBA" id="ARBA00012483"/>
    </source>
</evidence>